<keyword evidence="2 5" id="KW-0812">Transmembrane</keyword>
<dbReference type="GO" id="GO:0098542">
    <property type="term" value="P:defense response to other organism"/>
    <property type="evidence" value="ECO:0007669"/>
    <property type="project" value="InterPro"/>
</dbReference>
<evidence type="ECO:0000256" key="5">
    <source>
        <dbReference type="SAM" id="Phobius"/>
    </source>
</evidence>
<proteinExistence type="predicted"/>
<name>A0A6A6LJH0_HEVBR</name>
<feature type="domain" description="Late embryogenesis abundant protein LEA-2 subgroup" evidence="6">
    <location>
        <begin position="107"/>
        <end position="205"/>
    </location>
</feature>
<sequence length="230" mass="26385">MLMSGLADRSIKLYSFILYIKLEYDHNNHHNPINPSPMANVTTQTHSKLLRVIAMVILALIFLVGLAVLIIWLVIKPKQLVYSIENGSVSNFNLKYNHLNASFDFLIRAGNPNRRITIYYDTIDVSLSYDDQTIAFNTLEPFHQPRRNVTQLEAKLEARDAALSNGLSKDLMHEKAAGKVQLDVRIKARIRFKVEIWKSKHRTLRVLCPSVMLQFSSSEIAQRTFCDIEN</sequence>
<evidence type="ECO:0000259" key="6">
    <source>
        <dbReference type="Pfam" id="PF03168"/>
    </source>
</evidence>
<evidence type="ECO:0000256" key="3">
    <source>
        <dbReference type="ARBA" id="ARBA00022989"/>
    </source>
</evidence>
<keyword evidence="4 5" id="KW-0472">Membrane</keyword>
<dbReference type="Proteomes" id="UP000467840">
    <property type="component" value="Chromosome 4"/>
</dbReference>
<dbReference type="GO" id="GO:0005886">
    <property type="term" value="C:plasma membrane"/>
    <property type="evidence" value="ECO:0007669"/>
    <property type="project" value="TreeGrafter"/>
</dbReference>
<evidence type="ECO:0000313" key="7">
    <source>
        <dbReference type="EMBL" id="KAF2300697.1"/>
    </source>
</evidence>
<dbReference type="PANTHER" id="PTHR31415">
    <property type="entry name" value="OS05G0367900 PROTEIN"/>
    <property type="match status" value="1"/>
</dbReference>
<dbReference type="InterPro" id="IPR044839">
    <property type="entry name" value="NDR1-like"/>
</dbReference>
<organism evidence="7 8">
    <name type="scientific">Hevea brasiliensis</name>
    <name type="common">Para rubber tree</name>
    <name type="synonym">Siphonia brasiliensis</name>
    <dbReference type="NCBI Taxonomy" id="3981"/>
    <lineage>
        <taxon>Eukaryota</taxon>
        <taxon>Viridiplantae</taxon>
        <taxon>Streptophyta</taxon>
        <taxon>Embryophyta</taxon>
        <taxon>Tracheophyta</taxon>
        <taxon>Spermatophyta</taxon>
        <taxon>Magnoliopsida</taxon>
        <taxon>eudicotyledons</taxon>
        <taxon>Gunneridae</taxon>
        <taxon>Pentapetalae</taxon>
        <taxon>rosids</taxon>
        <taxon>fabids</taxon>
        <taxon>Malpighiales</taxon>
        <taxon>Euphorbiaceae</taxon>
        <taxon>Crotonoideae</taxon>
        <taxon>Micrandreae</taxon>
        <taxon>Hevea</taxon>
    </lineage>
</organism>
<evidence type="ECO:0000313" key="8">
    <source>
        <dbReference type="Proteomes" id="UP000467840"/>
    </source>
</evidence>
<reference evidence="7 8" key="1">
    <citation type="journal article" date="2020" name="Mol. Plant">
        <title>The Chromosome-Based Rubber Tree Genome Provides New Insights into Spurge Genome Evolution and Rubber Biosynthesis.</title>
        <authorList>
            <person name="Liu J."/>
            <person name="Shi C."/>
            <person name="Shi C.C."/>
            <person name="Li W."/>
            <person name="Zhang Q.J."/>
            <person name="Zhang Y."/>
            <person name="Li K."/>
            <person name="Lu H.F."/>
            <person name="Shi C."/>
            <person name="Zhu S.T."/>
            <person name="Xiao Z.Y."/>
            <person name="Nan H."/>
            <person name="Yue Y."/>
            <person name="Zhu X.G."/>
            <person name="Wu Y."/>
            <person name="Hong X.N."/>
            <person name="Fan G.Y."/>
            <person name="Tong Y."/>
            <person name="Zhang D."/>
            <person name="Mao C.L."/>
            <person name="Liu Y.L."/>
            <person name="Hao S.J."/>
            <person name="Liu W.Q."/>
            <person name="Lv M.Q."/>
            <person name="Zhang H.B."/>
            <person name="Liu Y."/>
            <person name="Hu-Tang G.R."/>
            <person name="Wang J.P."/>
            <person name="Wang J.H."/>
            <person name="Sun Y.H."/>
            <person name="Ni S.B."/>
            <person name="Chen W.B."/>
            <person name="Zhang X.C."/>
            <person name="Jiao Y.N."/>
            <person name="Eichler E.E."/>
            <person name="Li G.H."/>
            <person name="Liu X."/>
            <person name="Gao L.Z."/>
        </authorList>
    </citation>
    <scope>NUCLEOTIDE SEQUENCE [LARGE SCALE GENOMIC DNA]</scope>
    <source>
        <strain evidence="8">cv. GT1</strain>
        <tissue evidence="7">Leaf</tissue>
    </source>
</reference>
<accession>A0A6A6LJH0</accession>
<evidence type="ECO:0000256" key="4">
    <source>
        <dbReference type="ARBA" id="ARBA00023136"/>
    </source>
</evidence>
<dbReference type="AlphaFoldDB" id="A0A6A6LJH0"/>
<evidence type="ECO:0000256" key="1">
    <source>
        <dbReference type="ARBA" id="ARBA00004167"/>
    </source>
</evidence>
<protein>
    <recommendedName>
        <fullName evidence="6">Late embryogenesis abundant protein LEA-2 subgroup domain-containing protein</fullName>
    </recommendedName>
</protein>
<evidence type="ECO:0000256" key="2">
    <source>
        <dbReference type="ARBA" id="ARBA00022692"/>
    </source>
</evidence>
<dbReference type="EMBL" id="JAAGAX010000010">
    <property type="protein sequence ID" value="KAF2300697.1"/>
    <property type="molecule type" value="Genomic_DNA"/>
</dbReference>
<comment type="caution">
    <text evidence="7">The sequence shown here is derived from an EMBL/GenBank/DDBJ whole genome shotgun (WGS) entry which is preliminary data.</text>
</comment>
<feature type="transmembrane region" description="Helical" evidence="5">
    <location>
        <begin position="52"/>
        <end position="75"/>
    </location>
</feature>
<gene>
    <name evidence="7" type="ORF">GH714_015203</name>
</gene>
<keyword evidence="3 5" id="KW-1133">Transmembrane helix</keyword>
<dbReference type="InterPro" id="IPR004864">
    <property type="entry name" value="LEA_2"/>
</dbReference>
<dbReference type="PANTHER" id="PTHR31415:SF130">
    <property type="entry name" value="NDR1_HIN1-LIKE PROTEIN 6"/>
    <property type="match status" value="1"/>
</dbReference>
<keyword evidence="8" id="KW-1185">Reference proteome</keyword>
<dbReference type="GO" id="GO:0009506">
    <property type="term" value="C:plasmodesma"/>
    <property type="evidence" value="ECO:0007669"/>
    <property type="project" value="TreeGrafter"/>
</dbReference>
<comment type="subcellular location">
    <subcellularLocation>
        <location evidence="1">Membrane</location>
        <topology evidence="1">Single-pass membrane protein</topology>
    </subcellularLocation>
</comment>
<dbReference type="Pfam" id="PF03168">
    <property type="entry name" value="LEA_2"/>
    <property type="match status" value="1"/>
</dbReference>